<accession>A0AB34J278</accession>
<name>A0AB34J278_PRYPA</name>
<reference evidence="3 4" key="1">
    <citation type="journal article" date="2024" name="Science">
        <title>Giant polyketide synthase enzymes in the biosynthesis of giant marine polyether toxins.</title>
        <authorList>
            <person name="Fallon T.R."/>
            <person name="Shende V.V."/>
            <person name="Wierzbicki I.H."/>
            <person name="Pendleton A.L."/>
            <person name="Watervoot N.F."/>
            <person name="Auber R.P."/>
            <person name="Gonzalez D.J."/>
            <person name="Wisecaver J.H."/>
            <person name="Moore B.S."/>
        </authorList>
    </citation>
    <scope>NUCLEOTIDE SEQUENCE [LARGE SCALE GENOMIC DNA]</scope>
    <source>
        <strain evidence="3 4">12B1</strain>
    </source>
</reference>
<dbReference type="PANTHER" id="PTHR14523">
    <property type="entry name" value="UNCHARACTERIZED PROTEIN C17ORF53 HOMOLOG"/>
    <property type="match status" value="1"/>
</dbReference>
<sequence>MDASALEISDDEDSTVEEVPPPSTAPSAPASAQRASANAPLPRAEDQPSRGSRRLPGPAGALERPLSQLHASSPALPAHTPKRSRGGFFSRTAAWCELEMVVSGATGMRRMGLAQVQREASRPPPQPMRVPMLSALIKSLGAKETSGDDVAVTLADESGEMEGTIHGKLFNEQPGLLVVGAAVAMKDVAVLSLSSYHHHLIVHPDTVLHVVPPHATPRSPRAPQDLSLGGVPRRLSPAATLPGDERTAHYSITPISASASEGN</sequence>
<proteinExistence type="predicted"/>
<feature type="compositionally biased region" description="Low complexity" evidence="1">
    <location>
        <begin position="25"/>
        <end position="40"/>
    </location>
</feature>
<dbReference type="Proteomes" id="UP001515480">
    <property type="component" value="Unassembled WGS sequence"/>
</dbReference>
<dbReference type="GO" id="GO:0000725">
    <property type="term" value="P:recombinational repair"/>
    <property type="evidence" value="ECO:0007669"/>
    <property type="project" value="InterPro"/>
</dbReference>
<protein>
    <recommendedName>
        <fullName evidence="2">Homologous recombination OB-fold protein OB-fold domain-containing protein</fullName>
    </recommendedName>
</protein>
<evidence type="ECO:0000313" key="3">
    <source>
        <dbReference type="EMBL" id="KAL1510700.1"/>
    </source>
</evidence>
<gene>
    <name evidence="3" type="ORF">AB1Y20_006995</name>
</gene>
<dbReference type="Pfam" id="PF15072">
    <property type="entry name" value="HROB"/>
    <property type="match status" value="1"/>
</dbReference>
<dbReference type="EMBL" id="JBGBPQ010000015">
    <property type="protein sequence ID" value="KAL1510700.1"/>
    <property type="molecule type" value="Genomic_DNA"/>
</dbReference>
<feature type="domain" description="Homologous recombination OB-fold protein OB-fold" evidence="2">
    <location>
        <begin position="129"/>
        <end position="213"/>
    </location>
</feature>
<feature type="region of interest" description="Disordered" evidence="1">
    <location>
        <begin position="1"/>
        <end position="61"/>
    </location>
</feature>
<dbReference type="PANTHER" id="PTHR14523:SF1">
    <property type="entry name" value="HOMOLOGOUS RECOMBINATION OB-FOLD PROTEIN"/>
    <property type="match status" value="1"/>
</dbReference>
<keyword evidence="4" id="KW-1185">Reference proteome</keyword>
<dbReference type="InterPro" id="IPR028045">
    <property type="entry name" value="HROB"/>
</dbReference>
<dbReference type="InterPro" id="IPR058570">
    <property type="entry name" value="HROB_OB"/>
</dbReference>
<evidence type="ECO:0000259" key="2">
    <source>
        <dbReference type="Pfam" id="PF15072"/>
    </source>
</evidence>
<feature type="region of interest" description="Disordered" evidence="1">
    <location>
        <begin position="213"/>
        <end position="263"/>
    </location>
</feature>
<comment type="caution">
    <text evidence="3">The sequence shown here is derived from an EMBL/GenBank/DDBJ whole genome shotgun (WGS) entry which is preliminary data.</text>
</comment>
<organism evidence="3 4">
    <name type="scientific">Prymnesium parvum</name>
    <name type="common">Toxic golden alga</name>
    <dbReference type="NCBI Taxonomy" id="97485"/>
    <lineage>
        <taxon>Eukaryota</taxon>
        <taxon>Haptista</taxon>
        <taxon>Haptophyta</taxon>
        <taxon>Prymnesiophyceae</taxon>
        <taxon>Prymnesiales</taxon>
        <taxon>Prymnesiaceae</taxon>
        <taxon>Prymnesium</taxon>
    </lineage>
</organism>
<feature type="compositionally biased region" description="Polar residues" evidence="1">
    <location>
        <begin position="253"/>
        <end position="263"/>
    </location>
</feature>
<evidence type="ECO:0000313" key="4">
    <source>
        <dbReference type="Proteomes" id="UP001515480"/>
    </source>
</evidence>
<dbReference type="AlphaFoldDB" id="A0AB34J278"/>
<evidence type="ECO:0000256" key="1">
    <source>
        <dbReference type="SAM" id="MobiDB-lite"/>
    </source>
</evidence>